<dbReference type="EMBL" id="CAACVI010000012">
    <property type="protein sequence ID" value="VEN73869.1"/>
    <property type="molecule type" value="Genomic_DNA"/>
</dbReference>
<evidence type="ECO:0000313" key="1">
    <source>
        <dbReference type="EMBL" id="VEN73869.1"/>
    </source>
</evidence>
<sequence>MSGSHLVDMDKTMDRMAKELDNVLKSMSKAKTMEEKELYSRTVKNLSESLGVFFKIAEDVMSLDLLDDDFLGGD</sequence>
<name>A0A484HKT7_9BACT</name>
<reference evidence="1" key="1">
    <citation type="submission" date="2019-01" db="EMBL/GenBank/DDBJ databases">
        <authorList>
            <consortium name="Genoscope - CEA"/>
            <person name="William W."/>
        </authorList>
    </citation>
    <scope>NUCLEOTIDE SEQUENCE</scope>
    <source>
        <strain evidence="1">CR-1</strain>
    </source>
</reference>
<organism evidence="1">
    <name type="scientific">uncultured Desulfobacteraceae bacterium</name>
    <dbReference type="NCBI Taxonomy" id="218296"/>
    <lineage>
        <taxon>Bacteria</taxon>
        <taxon>Pseudomonadati</taxon>
        <taxon>Thermodesulfobacteriota</taxon>
        <taxon>Desulfobacteria</taxon>
        <taxon>Desulfobacterales</taxon>
        <taxon>Desulfobacteraceae</taxon>
        <taxon>environmental samples</taxon>
    </lineage>
</organism>
<proteinExistence type="predicted"/>
<protein>
    <submittedName>
        <fullName evidence="1">Uncharacterized protein</fullName>
    </submittedName>
</protein>
<dbReference type="AlphaFoldDB" id="A0A484HKT7"/>
<gene>
    <name evidence="1" type="ORF">EPICR_20339</name>
</gene>
<accession>A0A484HKT7</accession>